<dbReference type="SUPFAM" id="SSF103473">
    <property type="entry name" value="MFS general substrate transporter"/>
    <property type="match status" value="1"/>
</dbReference>
<dbReference type="AlphaFoldDB" id="A0A0A1T682"/>
<reference evidence="10 11" key="1">
    <citation type="journal article" date="2015" name="Genome Announc.">
        <title>Draft Genome Sequence and Gene Annotation of the Entomopathogenic Fungus Verticillium hemipterigenum.</title>
        <authorList>
            <person name="Horn F."/>
            <person name="Habel A."/>
            <person name="Scharf D.H."/>
            <person name="Dworschak J."/>
            <person name="Brakhage A.A."/>
            <person name="Guthke R."/>
            <person name="Hertweck C."/>
            <person name="Linde J."/>
        </authorList>
    </citation>
    <scope>NUCLEOTIDE SEQUENCE [LARGE SCALE GENOMIC DNA]</scope>
</reference>
<evidence type="ECO:0000256" key="4">
    <source>
        <dbReference type="ARBA" id="ARBA00022692"/>
    </source>
</evidence>
<dbReference type="Gene3D" id="1.20.1250.20">
    <property type="entry name" value="MFS general substrate transporter like domains"/>
    <property type="match status" value="1"/>
</dbReference>
<dbReference type="GO" id="GO:0005351">
    <property type="term" value="F:carbohydrate:proton symporter activity"/>
    <property type="evidence" value="ECO:0007669"/>
    <property type="project" value="TreeGrafter"/>
</dbReference>
<dbReference type="InterPro" id="IPR020846">
    <property type="entry name" value="MFS_dom"/>
</dbReference>
<dbReference type="GO" id="GO:0016020">
    <property type="term" value="C:membrane"/>
    <property type="evidence" value="ECO:0007669"/>
    <property type="project" value="UniProtKB-SubCell"/>
</dbReference>
<evidence type="ECO:0000256" key="8">
    <source>
        <dbReference type="SAM" id="Phobius"/>
    </source>
</evidence>
<feature type="transmembrane region" description="Helical" evidence="8">
    <location>
        <begin position="118"/>
        <end position="139"/>
    </location>
</feature>
<feature type="transmembrane region" description="Helical" evidence="8">
    <location>
        <begin position="182"/>
        <end position="203"/>
    </location>
</feature>
<feature type="transmembrane region" description="Helical" evidence="8">
    <location>
        <begin position="92"/>
        <end position="112"/>
    </location>
</feature>
<feature type="transmembrane region" description="Helical" evidence="8">
    <location>
        <begin position="314"/>
        <end position="334"/>
    </location>
</feature>
<dbReference type="Proteomes" id="UP000039046">
    <property type="component" value="Unassembled WGS sequence"/>
</dbReference>
<dbReference type="PANTHER" id="PTHR48022">
    <property type="entry name" value="PLASTIDIC GLUCOSE TRANSPORTER 4"/>
    <property type="match status" value="1"/>
</dbReference>
<comment type="subcellular location">
    <subcellularLocation>
        <location evidence="1">Membrane</location>
        <topology evidence="1">Multi-pass membrane protein</topology>
    </subcellularLocation>
</comment>
<keyword evidence="3 7" id="KW-0813">Transport</keyword>
<comment type="similarity">
    <text evidence="2 7">Belongs to the major facilitator superfamily. Sugar transporter (TC 2.A.1.1) family.</text>
</comment>
<evidence type="ECO:0000256" key="5">
    <source>
        <dbReference type="ARBA" id="ARBA00022989"/>
    </source>
</evidence>
<evidence type="ECO:0000313" key="10">
    <source>
        <dbReference type="EMBL" id="CEJ81610.1"/>
    </source>
</evidence>
<evidence type="ECO:0000313" key="11">
    <source>
        <dbReference type="Proteomes" id="UP000039046"/>
    </source>
</evidence>
<dbReference type="InterPro" id="IPR003663">
    <property type="entry name" value="Sugar/inositol_transpt"/>
</dbReference>
<evidence type="ECO:0000256" key="3">
    <source>
        <dbReference type="ARBA" id="ARBA00022448"/>
    </source>
</evidence>
<dbReference type="EMBL" id="CDHN01000001">
    <property type="protein sequence ID" value="CEJ81610.1"/>
    <property type="molecule type" value="Genomic_DNA"/>
</dbReference>
<dbReference type="PANTHER" id="PTHR48022:SF44">
    <property type="entry name" value="SUGAR TRANSPORTER, PUTATIVE (AFU_ORTHOLOGUE AFUA_4G14610)-RELATED"/>
    <property type="match status" value="1"/>
</dbReference>
<feature type="transmembrane region" description="Helical" evidence="8">
    <location>
        <begin position="68"/>
        <end position="85"/>
    </location>
</feature>
<feature type="transmembrane region" description="Helical" evidence="8">
    <location>
        <begin position="12"/>
        <end position="31"/>
    </location>
</feature>
<evidence type="ECO:0000256" key="1">
    <source>
        <dbReference type="ARBA" id="ARBA00004141"/>
    </source>
</evidence>
<dbReference type="PRINTS" id="PR00171">
    <property type="entry name" value="SUGRTRNSPORT"/>
</dbReference>
<gene>
    <name evidence="10" type="ORF">VHEMI01730</name>
</gene>
<feature type="transmembrane region" description="Helical" evidence="8">
    <location>
        <begin position="449"/>
        <end position="467"/>
    </location>
</feature>
<protein>
    <recommendedName>
        <fullName evidence="9">Major facilitator superfamily (MFS) profile domain-containing protein</fullName>
    </recommendedName>
</protein>
<dbReference type="InterPro" id="IPR005828">
    <property type="entry name" value="MFS_sugar_transport-like"/>
</dbReference>
<name>A0A0A1T682_9HYPO</name>
<feature type="transmembrane region" description="Helical" evidence="8">
    <location>
        <begin position="151"/>
        <end position="170"/>
    </location>
</feature>
<organism evidence="10 11">
    <name type="scientific">[Torrubiella] hemipterigena</name>
    <dbReference type="NCBI Taxonomy" id="1531966"/>
    <lineage>
        <taxon>Eukaryota</taxon>
        <taxon>Fungi</taxon>
        <taxon>Dikarya</taxon>
        <taxon>Ascomycota</taxon>
        <taxon>Pezizomycotina</taxon>
        <taxon>Sordariomycetes</taxon>
        <taxon>Hypocreomycetidae</taxon>
        <taxon>Hypocreales</taxon>
        <taxon>Clavicipitaceae</taxon>
        <taxon>Clavicipitaceae incertae sedis</taxon>
        <taxon>'Torrubiella' clade</taxon>
    </lineage>
</organism>
<evidence type="ECO:0000256" key="7">
    <source>
        <dbReference type="RuleBase" id="RU003346"/>
    </source>
</evidence>
<dbReference type="PROSITE" id="PS50850">
    <property type="entry name" value="MFS"/>
    <property type="match status" value="1"/>
</dbReference>
<dbReference type="OrthoDB" id="2544694at2759"/>
<dbReference type="Pfam" id="PF00083">
    <property type="entry name" value="Sugar_tr"/>
    <property type="match status" value="1"/>
</dbReference>
<keyword evidence="4 8" id="KW-0812">Transmembrane</keyword>
<proteinExistence type="inferred from homology"/>
<dbReference type="HOGENOM" id="CLU_001265_30_3_1"/>
<dbReference type="NCBIfam" id="TIGR00879">
    <property type="entry name" value="SP"/>
    <property type="match status" value="1"/>
</dbReference>
<feature type="transmembrane region" description="Helical" evidence="8">
    <location>
        <begin position="341"/>
        <end position="362"/>
    </location>
</feature>
<keyword evidence="6 8" id="KW-0472">Membrane</keyword>
<evidence type="ECO:0000256" key="6">
    <source>
        <dbReference type="ARBA" id="ARBA00023136"/>
    </source>
</evidence>
<dbReference type="InterPro" id="IPR050360">
    <property type="entry name" value="MFS_Sugar_Transporters"/>
</dbReference>
<evidence type="ECO:0000256" key="2">
    <source>
        <dbReference type="ARBA" id="ARBA00010992"/>
    </source>
</evidence>
<keyword evidence="11" id="KW-1185">Reference proteome</keyword>
<evidence type="ECO:0000259" key="9">
    <source>
        <dbReference type="PROSITE" id="PS50850"/>
    </source>
</evidence>
<keyword evidence="5 8" id="KW-1133">Transmembrane helix</keyword>
<sequence length="537" mass="58360">MKHQALKRLPGKALLILINVVAATALIFEGYNQGVLGVVSGTPGFIDMAGIGHDGIVTDTTKQGGLVAAYYFGGMWGCFVGGWVGDRIGRRGGVLIGTVFGILGAALMAASINASMFICARVIAGLGIGFLNAIVLPWVSELSQSHDRGSSFSLVFVANYAGIVIAYWINFGVRSARLEFRWRFPLAWMTIPLLIVDMAVPFLPESPRWLIANGRREEAIEILCRLRGDLVPDDPKIAKEIAQLDAIVQATRHRRNDLLNIILGGRYSGKLHLGRRAVMGFALQWVQQWSGILAIVGWSGTLFAFAGFDSYKSLWLAGLANTIGIPGTAAASLAVDRIGRIHSLVTSFVIQAICLFAVAALIKTSQDAAVSNPELSTRLGSAAASFVFIYTWFFTMFNIIPVWIYGTEIWPQEIRAKGYSFTIFGWATGCGTTQFLIPMMLSRLGYGTYIFFAGINIVVAPLVWLFFPEVANRSLEEVSLLFTSESLFARDNMKEFHKRVGTAGGDVAAAARALLEEAAKAEGDTQHSKLEMEQGKV</sequence>
<feature type="transmembrane region" description="Helical" evidence="8">
    <location>
        <begin position="382"/>
        <end position="406"/>
    </location>
</feature>
<dbReference type="InterPro" id="IPR036259">
    <property type="entry name" value="MFS_trans_sf"/>
</dbReference>
<feature type="transmembrane region" description="Helical" evidence="8">
    <location>
        <begin position="418"/>
        <end position="437"/>
    </location>
</feature>
<accession>A0A0A1T682</accession>
<feature type="transmembrane region" description="Helical" evidence="8">
    <location>
        <begin position="289"/>
        <end position="308"/>
    </location>
</feature>
<feature type="domain" description="Major facilitator superfamily (MFS) profile" evidence="9">
    <location>
        <begin position="18"/>
        <end position="471"/>
    </location>
</feature>